<dbReference type="RefSeq" id="XP_007372324.1">
    <property type="nucleotide sequence ID" value="XM_007372262.1"/>
</dbReference>
<evidence type="ECO:0000259" key="6">
    <source>
        <dbReference type="PROSITE" id="PS51865"/>
    </source>
</evidence>
<feature type="compositionally biased region" description="Basic and acidic residues" evidence="5">
    <location>
        <begin position="407"/>
        <end position="422"/>
    </location>
</feature>
<evidence type="ECO:0000256" key="2">
    <source>
        <dbReference type="ARBA" id="ARBA00022737"/>
    </source>
</evidence>
<evidence type="ECO:0000256" key="1">
    <source>
        <dbReference type="ARBA" id="ARBA00004394"/>
    </source>
</evidence>
<organism evidence="8">
    <name type="scientific">Spathaspora passalidarum (strain NRRL Y-27907 / 11-Y1)</name>
    <dbReference type="NCBI Taxonomy" id="619300"/>
    <lineage>
        <taxon>Eukaryota</taxon>
        <taxon>Fungi</taxon>
        <taxon>Dikarya</taxon>
        <taxon>Ascomycota</taxon>
        <taxon>Saccharomycotina</taxon>
        <taxon>Pichiomycetes</taxon>
        <taxon>Debaryomycetaceae</taxon>
        <taxon>Spathaspora</taxon>
    </lineage>
</organism>
<dbReference type="HOGENOM" id="CLU_657398_0_0_1"/>
<dbReference type="GO" id="GO:0000139">
    <property type="term" value="C:Golgi membrane"/>
    <property type="evidence" value="ECO:0007669"/>
    <property type="project" value="UniProtKB-SubCell"/>
</dbReference>
<dbReference type="GO" id="GO:0007030">
    <property type="term" value="P:Golgi organization"/>
    <property type="evidence" value="ECO:0007669"/>
    <property type="project" value="TreeGrafter"/>
</dbReference>
<dbReference type="KEGG" id="spaa:SPAPADRAFT_132416"/>
<dbReference type="OMA" id="SSTQHIW"/>
<gene>
    <name evidence="7" type="ORF">SPAPADRAFT_132416</name>
</gene>
<dbReference type="InParanoid" id="G3AFC3"/>
<evidence type="ECO:0000256" key="3">
    <source>
        <dbReference type="ARBA" id="ARBA00023034"/>
    </source>
</evidence>
<feature type="region of interest" description="Disordered" evidence="5">
    <location>
        <begin position="351"/>
        <end position="440"/>
    </location>
</feature>
<dbReference type="Pfam" id="PF04495">
    <property type="entry name" value="GRASP55_65"/>
    <property type="match status" value="1"/>
</dbReference>
<dbReference type="InterPro" id="IPR036034">
    <property type="entry name" value="PDZ_sf"/>
</dbReference>
<evidence type="ECO:0000256" key="4">
    <source>
        <dbReference type="ARBA" id="ARBA00023136"/>
    </source>
</evidence>
<keyword evidence="3" id="KW-0333">Golgi apparatus</keyword>
<keyword evidence="2" id="KW-0677">Repeat</keyword>
<dbReference type="PROSITE" id="PS51865">
    <property type="entry name" value="PDZ_GRASP"/>
    <property type="match status" value="1"/>
</dbReference>
<sequence>MFSFAKKLVDRLEGNVPQEQPIQNDAYFKDALEINNKGYGLRVLKVNPHSIAHSKGFESWFDYIIKINNHELPMTYPSLSTYTYSISDDGTLNYGSGATSEQAGSINFELLLQEISTLVQHDQELIVDVWSAKGGVVRQIVLPLQPPPTATPTTTETGSVQQLFENKFKQFGLTLQSAHLNSATFVWRILTTHQGSPAFMAQLVPRSDYIIGCDSAYPDDEYGKGLIIGGGEALLSKTVSSYYNYHYSISKEDNIPITFYVYNHEYDILRPVTVNLCRSWGSGHGKGLLGCDVGYGYLHRIPEVIGKFENNTITENPIFESNKEFTYDLNQKPDSQPSVFVPPSVPLSEVAANNTVSPKPPNVPPITTTLPPLASTPRSPTRLATARKKKHALSADLGGLSDYMNEELQKSKIKDDEFKTHSSESVTAPPPPPHSSTVSK</sequence>
<dbReference type="PANTHER" id="PTHR12893:SF0">
    <property type="entry name" value="GRASP65"/>
    <property type="match status" value="1"/>
</dbReference>
<comment type="subcellular location">
    <subcellularLocation>
        <location evidence="1">Golgi apparatus membrane</location>
    </subcellularLocation>
</comment>
<keyword evidence="8" id="KW-1185">Reference proteome</keyword>
<name>G3AFC3_SPAPN</name>
<dbReference type="InterPro" id="IPR024958">
    <property type="entry name" value="GRASP_PDZ"/>
</dbReference>
<reference evidence="7 8" key="1">
    <citation type="journal article" date="2011" name="Proc. Natl. Acad. Sci. U.S.A.">
        <title>Comparative genomics of xylose-fermenting fungi for enhanced biofuel production.</title>
        <authorList>
            <person name="Wohlbach D.J."/>
            <person name="Kuo A."/>
            <person name="Sato T.K."/>
            <person name="Potts K.M."/>
            <person name="Salamov A.A."/>
            <person name="LaButti K.M."/>
            <person name="Sun H."/>
            <person name="Clum A."/>
            <person name="Pangilinan J.L."/>
            <person name="Lindquist E.A."/>
            <person name="Lucas S."/>
            <person name="Lapidus A."/>
            <person name="Jin M."/>
            <person name="Gunawan C."/>
            <person name="Balan V."/>
            <person name="Dale B.E."/>
            <person name="Jeffries T.W."/>
            <person name="Zinkel R."/>
            <person name="Barry K.W."/>
            <person name="Grigoriev I.V."/>
            <person name="Gasch A.P."/>
        </authorList>
    </citation>
    <scope>NUCLEOTIDE SEQUENCE [LARGE SCALE GENOMIC DNA]</scope>
    <source>
        <strain evidence="8">NRRL Y-27907 / 11-Y1</strain>
    </source>
</reference>
<dbReference type="Gene3D" id="2.30.42.10">
    <property type="match status" value="2"/>
</dbReference>
<dbReference type="eggNOG" id="KOG3834">
    <property type="taxonomic scope" value="Eukaryota"/>
</dbReference>
<protein>
    <recommendedName>
        <fullName evidence="6">PDZ GRASP-type domain-containing protein</fullName>
    </recommendedName>
</protein>
<dbReference type="OrthoDB" id="3318at2759"/>
<evidence type="ECO:0000313" key="7">
    <source>
        <dbReference type="EMBL" id="EGW34912.1"/>
    </source>
</evidence>
<dbReference type="InterPro" id="IPR007583">
    <property type="entry name" value="GRASP55_65"/>
</dbReference>
<dbReference type="EMBL" id="GL996499">
    <property type="protein sequence ID" value="EGW34912.1"/>
    <property type="molecule type" value="Genomic_DNA"/>
</dbReference>
<dbReference type="FunCoup" id="G3AFC3">
    <property type="interactions" value="110"/>
</dbReference>
<keyword evidence="4" id="KW-0472">Membrane</keyword>
<dbReference type="PANTHER" id="PTHR12893">
    <property type="entry name" value="GOLGI REASSEMBLY STACKING PROTEIN GRASP"/>
    <property type="match status" value="1"/>
</dbReference>
<feature type="domain" description="PDZ GRASP-type" evidence="6">
    <location>
        <begin position="185"/>
        <end position="298"/>
    </location>
</feature>
<proteinExistence type="predicted"/>
<dbReference type="GeneID" id="18869657"/>
<evidence type="ECO:0000256" key="5">
    <source>
        <dbReference type="SAM" id="MobiDB-lite"/>
    </source>
</evidence>
<evidence type="ECO:0000313" key="8">
    <source>
        <dbReference type="Proteomes" id="UP000000709"/>
    </source>
</evidence>
<dbReference type="Proteomes" id="UP000000709">
    <property type="component" value="Unassembled WGS sequence"/>
</dbReference>
<accession>G3AFC3</accession>
<dbReference type="STRING" id="619300.G3AFC3"/>
<dbReference type="AlphaFoldDB" id="G3AFC3"/>